<protein>
    <submittedName>
        <fullName evidence="6">Actin cross-linking toxin VgrG1</fullName>
        <ecNumber evidence="6">6.3.2.-</ecNumber>
    </submittedName>
</protein>
<dbReference type="RefSeq" id="WP_175897035.1">
    <property type="nucleotide sequence ID" value="NZ_CADFDQ010000030.1"/>
</dbReference>
<dbReference type="Gene3D" id="2.30.110.50">
    <property type="match status" value="1"/>
</dbReference>
<feature type="domain" description="Gp5/Type VI secretion system Vgr protein OB-fold" evidence="4">
    <location>
        <begin position="500"/>
        <end position="549"/>
    </location>
</feature>
<comment type="similarity">
    <text evidence="2">Belongs to the VgrG protein family.</text>
</comment>
<keyword evidence="3" id="KW-0964">Secreted</keyword>
<sequence length="1002" mass="107728">MSFAPNGGIPAGSGGNLLGSLSALGGLAGPVASTVAGQIGPLAGVAGHLDTVQRAVQLAQTGFSLMNKTPAAIADALNNAAGGAARLTQLNRYVTIDSPLGPDVLLVSTAVIDEHVNRLPEIHLDLLSHQHDLTPDHLIGQPIKIRFDQSARQSTLERIVFSSGGADGVRYFDGYVTSFDRAGNPGKVTQYQMTVAPWFWFLTRSTDCRIFQNKTAQDILTEIFEDHGFTDFEFDIRTAQKPLEYIVMYQESYYNFCARLMEQEGLIWTHRYEKEKHFLVIGDTNVVFRPIDGLANLPYDATAASEGNGIDQLHEGRRFGVGKIAFRDFNHQNPSSPLMLVQAEPENLRHAGLETTERFEHQSLFDHGDDGDRYARIAMQAEEASAHRYTGGGYAWRMTAAGSVTVTNHPVMANNQEYAILHVRHEAVNDYTEHSAKLPYRNTFALLPMKIPYRAPRNTQKPVIHGTQSAIVVGPKGEEIHTNGSAVKVHFLWDRRGKMDGSDSMWIRVSQPWAGAGWGAAAIPRIGQEVIVAFNQGDPDNPVIVGRVFNGEQGNPYHEAGGQTMGIKSQTHKGAGSNELRFSDVNGAQEVFLHAQKDMNTVIKDSETHTVEAGARTVSLLKGSETKNIAQGGLKETIALTRDTTANVINTKAIASKAGPGMQSHQASDGMEFRVGESVVTMTPDGIKLTHGPSSILMNANGIYLDAPVIHLNQGSAQAPEQALALQWADAQAMIAQGLASPDPETRVAATKLATSLKAQQMAKLADHVYHPNDPPPTGWKMATNDPDALKAFGLKPDNFHIDGSNFGAQMYTPDPKVFGDSMKPTIAFKGTQSLNPLGDDMTNNMAQGLGEESPYYRKAVTIGNRLEQAGVSSDVDFTGHSLGGGMASAAAEASGSSAVTFNAAGLNPETVAQYGGTVQSTNITAYRVDGDILTGLQEGRLGPISDGTAQLMPKAIGAPVTLDGQSITTVGRHMMGDVTSGMNQQVAKDEFDLVSQLNSSH</sequence>
<evidence type="ECO:0000259" key="4">
    <source>
        <dbReference type="Pfam" id="PF04717"/>
    </source>
</evidence>
<dbReference type="InterPro" id="IPR006533">
    <property type="entry name" value="T6SS_Vgr_RhsGE"/>
</dbReference>
<proteinExistence type="inferred from homology"/>
<keyword evidence="6" id="KW-0436">Ligase</keyword>
<dbReference type="PANTHER" id="PTHR32305:SF15">
    <property type="entry name" value="PROTEIN RHSA-RELATED"/>
    <property type="match status" value="1"/>
</dbReference>
<dbReference type="SUPFAM" id="SSF53474">
    <property type="entry name" value="alpha/beta-Hydrolases"/>
    <property type="match status" value="1"/>
</dbReference>
<evidence type="ECO:0000256" key="1">
    <source>
        <dbReference type="ARBA" id="ARBA00004613"/>
    </source>
</evidence>
<dbReference type="InterPro" id="IPR054030">
    <property type="entry name" value="Gp5_Vgr_C"/>
</dbReference>
<dbReference type="InterPro" id="IPR006531">
    <property type="entry name" value="Gp5/Vgr_OB"/>
</dbReference>
<feature type="domain" description="Gp5/Type VI secretion system Vgr C-terminal trimerisation" evidence="5">
    <location>
        <begin position="565"/>
        <end position="646"/>
    </location>
</feature>
<dbReference type="InterPro" id="IPR037026">
    <property type="entry name" value="Vgr_OB-fold_dom_sf"/>
</dbReference>
<dbReference type="InterPro" id="IPR029058">
    <property type="entry name" value="AB_hydrolase_fold"/>
</dbReference>
<dbReference type="Pfam" id="PF26363">
    <property type="entry name" value="Phospholipase-like"/>
    <property type="match status" value="1"/>
</dbReference>
<dbReference type="NCBIfam" id="TIGR03361">
    <property type="entry name" value="VI_Rhs_Vgr"/>
    <property type="match status" value="1"/>
</dbReference>
<dbReference type="InterPro" id="IPR017847">
    <property type="entry name" value="T6SS_RhsGE_Vgr_subset"/>
</dbReference>
<reference evidence="6 7" key="1">
    <citation type="submission" date="2019-06" db="EMBL/GenBank/DDBJ databases">
        <title>Evolution of Burkholderia multivorans in the lungs of Cystic Fibrosis patients.</title>
        <authorList>
            <person name="Moreira L.M."/>
        </authorList>
    </citation>
    <scope>NUCLEOTIDE SEQUENCE [LARGE SCALE GENOMIC DNA]</scope>
    <source>
        <strain evidence="6 7">VC13239</strain>
    </source>
</reference>
<evidence type="ECO:0000313" key="7">
    <source>
        <dbReference type="Proteomes" id="UP001248067"/>
    </source>
</evidence>
<dbReference type="EC" id="6.3.2.-" evidence="6"/>
<gene>
    <name evidence="6" type="primary">vgrG1_7</name>
    <name evidence="6" type="ORF">FEQ00_03726</name>
</gene>
<dbReference type="Gene3D" id="4.10.220.110">
    <property type="match status" value="1"/>
</dbReference>
<dbReference type="InterPro" id="IPR050708">
    <property type="entry name" value="T6SS_VgrG/RHS"/>
</dbReference>
<evidence type="ECO:0000256" key="3">
    <source>
        <dbReference type="ARBA" id="ARBA00022525"/>
    </source>
</evidence>
<dbReference type="Gene3D" id="2.40.50.230">
    <property type="entry name" value="Gp5 N-terminal domain"/>
    <property type="match status" value="1"/>
</dbReference>
<dbReference type="GO" id="GO:0016874">
    <property type="term" value="F:ligase activity"/>
    <property type="evidence" value="ECO:0007669"/>
    <property type="project" value="UniProtKB-KW"/>
</dbReference>
<dbReference type="PANTHER" id="PTHR32305">
    <property type="match status" value="1"/>
</dbReference>
<dbReference type="EMBL" id="VJSY01000027">
    <property type="protein sequence ID" value="MDR8755296.1"/>
    <property type="molecule type" value="Genomic_DNA"/>
</dbReference>
<organism evidence="6 7">
    <name type="scientific">Burkholderia pseudomultivorans</name>
    <dbReference type="NCBI Taxonomy" id="1207504"/>
    <lineage>
        <taxon>Bacteria</taxon>
        <taxon>Pseudomonadati</taxon>
        <taxon>Pseudomonadota</taxon>
        <taxon>Betaproteobacteria</taxon>
        <taxon>Burkholderiales</taxon>
        <taxon>Burkholderiaceae</taxon>
        <taxon>Burkholderia</taxon>
        <taxon>Burkholderia cepacia complex</taxon>
    </lineage>
</organism>
<evidence type="ECO:0000256" key="2">
    <source>
        <dbReference type="ARBA" id="ARBA00005558"/>
    </source>
</evidence>
<dbReference type="Proteomes" id="UP001248067">
    <property type="component" value="Unassembled WGS sequence"/>
</dbReference>
<accession>A0ABU2E6H4</accession>
<dbReference type="Gene3D" id="3.40.50.1820">
    <property type="entry name" value="alpha/beta hydrolase"/>
    <property type="match status" value="1"/>
</dbReference>
<dbReference type="SUPFAM" id="SSF69255">
    <property type="entry name" value="gp5 N-terminal domain-like"/>
    <property type="match status" value="1"/>
</dbReference>
<comment type="caution">
    <text evidence="6">The sequence shown here is derived from an EMBL/GenBank/DDBJ whole genome shotgun (WGS) entry which is preliminary data.</text>
</comment>
<dbReference type="Gene3D" id="2.20.220.20">
    <property type="match status" value="1"/>
</dbReference>
<dbReference type="SUPFAM" id="SSF69349">
    <property type="entry name" value="Phage fibre proteins"/>
    <property type="match status" value="1"/>
</dbReference>
<dbReference type="SUPFAM" id="SSF69279">
    <property type="entry name" value="Phage tail proteins"/>
    <property type="match status" value="2"/>
</dbReference>
<name>A0ABU2E6H4_9BURK</name>
<dbReference type="Pfam" id="PF05954">
    <property type="entry name" value="Phage_GPD"/>
    <property type="match status" value="1"/>
</dbReference>
<dbReference type="Pfam" id="PF04717">
    <property type="entry name" value="Phage_base_V"/>
    <property type="match status" value="1"/>
</dbReference>
<keyword evidence="7" id="KW-1185">Reference proteome</keyword>
<evidence type="ECO:0000259" key="5">
    <source>
        <dbReference type="Pfam" id="PF22178"/>
    </source>
</evidence>
<dbReference type="NCBIfam" id="TIGR01646">
    <property type="entry name" value="vgr_GE"/>
    <property type="match status" value="1"/>
</dbReference>
<evidence type="ECO:0000313" key="6">
    <source>
        <dbReference type="EMBL" id="MDR8755296.1"/>
    </source>
</evidence>
<dbReference type="Gene3D" id="3.55.50.10">
    <property type="entry name" value="Baseplate protein-like domains"/>
    <property type="match status" value="1"/>
</dbReference>
<comment type="subcellular location">
    <subcellularLocation>
        <location evidence="1">Secreted</location>
    </subcellularLocation>
</comment>
<dbReference type="Pfam" id="PF22178">
    <property type="entry name" value="Gp5_trimer_C"/>
    <property type="match status" value="1"/>
</dbReference>